<dbReference type="Gene3D" id="3.40.50.150">
    <property type="entry name" value="Vaccinia Virus protein VP39"/>
    <property type="match status" value="1"/>
</dbReference>
<evidence type="ECO:0000313" key="5">
    <source>
        <dbReference type="EMBL" id="GMA41931.1"/>
    </source>
</evidence>
<dbReference type="InterPro" id="IPR008715">
    <property type="entry name" value="SAM-MeTfrase_NodS-like"/>
</dbReference>
<evidence type="ECO:0000256" key="3">
    <source>
        <dbReference type="ARBA" id="ARBA00022691"/>
    </source>
</evidence>
<organism evidence="5 6">
    <name type="scientific">Mobilicoccus caccae</name>
    <dbReference type="NCBI Taxonomy" id="1859295"/>
    <lineage>
        <taxon>Bacteria</taxon>
        <taxon>Bacillati</taxon>
        <taxon>Actinomycetota</taxon>
        <taxon>Actinomycetes</taxon>
        <taxon>Micrococcales</taxon>
        <taxon>Dermatophilaceae</taxon>
        <taxon>Mobilicoccus</taxon>
    </lineage>
</organism>
<dbReference type="SUPFAM" id="SSF53335">
    <property type="entry name" value="S-adenosyl-L-methionine-dependent methyltransferases"/>
    <property type="match status" value="1"/>
</dbReference>
<keyword evidence="4" id="KW-0862">Zinc</keyword>
<dbReference type="PANTHER" id="PTHR43464">
    <property type="entry name" value="METHYLTRANSFERASE"/>
    <property type="match status" value="1"/>
</dbReference>
<evidence type="ECO:0000256" key="2">
    <source>
        <dbReference type="ARBA" id="ARBA00022679"/>
    </source>
</evidence>
<evidence type="ECO:0008006" key="7">
    <source>
        <dbReference type="Google" id="ProtNLM"/>
    </source>
</evidence>
<dbReference type="EMBL" id="BSUO01000001">
    <property type="protein sequence ID" value="GMA41931.1"/>
    <property type="molecule type" value="Genomic_DNA"/>
</dbReference>
<dbReference type="CDD" id="cd02440">
    <property type="entry name" value="AdoMet_MTases"/>
    <property type="match status" value="1"/>
</dbReference>
<dbReference type="Gene3D" id="3.40.50.10320">
    <property type="entry name" value="LmbE-like"/>
    <property type="match status" value="1"/>
</dbReference>
<reference evidence="6" key="1">
    <citation type="journal article" date="2019" name="Int. J. Syst. Evol. Microbiol.">
        <title>The Global Catalogue of Microorganisms (GCM) 10K type strain sequencing project: providing services to taxonomists for standard genome sequencing and annotation.</title>
        <authorList>
            <consortium name="The Broad Institute Genomics Platform"/>
            <consortium name="The Broad Institute Genome Sequencing Center for Infectious Disease"/>
            <person name="Wu L."/>
            <person name="Ma J."/>
        </authorList>
    </citation>
    <scope>NUCLEOTIDE SEQUENCE [LARGE SCALE GENOMIC DNA]</scope>
    <source>
        <strain evidence="6">NBRC 113072</strain>
    </source>
</reference>
<dbReference type="Pfam" id="PF02585">
    <property type="entry name" value="PIG-L"/>
    <property type="match status" value="1"/>
</dbReference>
<comment type="caution">
    <text evidence="5">The sequence shown here is derived from an EMBL/GenBank/DDBJ whole genome shotgun (WGS) entry which is preliminary data.</text>
</comment>
<dbReference type="InterPro" id="IPR024078">
    <property type="entry name" value="LmbE-like_dom_sf"/>
</dbReference>
<dbReference type="InterPro" id="IPR029063">
    <property type="entry name" value="SAM-dependent_MTases_sf"/>
</dbReference>
<dbReference type="Pfam" id="PF05401">
    <property type="entry name" value="NodS"/>
    <property type="match status" value="1"/>
</dbReference>
<sequence>MTPDPGTPRPFSHTDAGTPEHVWLRAPQWDDVPRLDLDALLGGGPDRGAGPRRVVLASAHPDDETLAAGILLAAAHAAGADIVVVVATGGELSHPNSQTWSRELLTTTRRAEVRAAVEVLAPSARFVHLDLPDSGLAAHEDRLVAELTALVDPGTVLVAPWSLDGHADHDALGRAATTCSERTGARLVQYPLWLWHWGELADLPWHRAVALAGDRRSLALKERALACHRSQVEPLGPLPGDEPVVGPDVLSRARRLVETFLLPDAEAVAQVAAPAGEQDAGVFDDLYAGGEEDPWGFSSSFYEARKRDLVLSLLRRLRYGHALEVGCADGRLTEYLGRRCDRVTAVDVSQEAVHRARERAPATCAVIRGAAPSAIPDGPFDLVVLSEVGYFMHPADWLATLRRCREQLAPAGEIVLVHWQHDTQDIPLDGRLVHGQAATMLDLPRTAHYLDEDLAIDVYGGPVSIASEERV</sequence>
<evidence type="ECO:0000313" key="6">
    <source>
        <dbReference type="Proteomes" id="UP001157126"/>
    </source>
</evidence>
<dbReference type="SUPFAM" id="SSF102588">
    <property type="entry name" value="LmbE-like"/>
    <property type="match status" value="1"/>
</dbReference>
<name>A0ABQ6IWW8_9MICO</name>
<dbReference type="InterPro" id="IPR003737">
    <property type="entry name" value="GlcNAc_PI_deacetylase-related"/>
</dbReference>
<accession>A0ABQ6IWW8</accession>
<evidence type="ECO:0000256" key="4">
    <source>
        <dbReference type="ARBA" id="ARBA00022833"/>
    </source>
</evidence>
<keyword evidence="1" id="KW-0489">Methyltransferase</keyword>
<gene>
    <name evidence="5" type="ORF">GCM10025883_39760</name>
</gene>
<dbReference type="RefSeq" id="WP_284305418.1">
    <property type="nucleotide sequence ID" value="NZ_BSUO01000001.1"/>
</dbReference>
<keyword evidence="2" id="KW-0808">Transferase</keyword>
<evidence type="ECO:0000256" key="1">
    <source>
        <dbReference type="ARBA" id="ARBA00022603"/>
    </source>
</evidence>
<dbReference type="Proteomes" id="UP001157126">
    <property type="component" value="Unassembled WGS sequence"/>
</dbReference>
<keyword evidence="3" id="KW-0949">S-adenosyl-L-methionine</keyword>
<proteinExistence type="predicted"/>
<keyword evidence="6" id="KW-1185">Reference proteome</keyword>
<dbReference type="PANTHER" id="PTHR43464:SF19">
    <property type="entry name" value="UBIQUINONE BIOSYNTHESIS O-METHYLTRANSFERASE, MITOCHONDRIAL"/>
    <property type="match status" value="1"/>
</dbReference>
<protein>
    <recommendedName>
        <fullName evidence="7">LmbE family N-acetylglucosaminyl deacetylase</fullName>
    </recommendedName>
</protein>